<organism evidence="2 3">
    <name type="scientific">Sulfidibacter corallicola</name>
    <dbReference type="NCBI Taxonomy" id="2818388"/>
    <lineage>
        <taxon>Bacteria</taxon>
        <taxon>Pseudomonadati</taxon>
        <taxon>Acidobacteriota</taxon>
        <taxon>Holophagae</taxon>
        <taxon>Acanthopleuribacterales</taxon>
        <taxon>Acanthopleuribacteraceae</taxon>
        <taxon>Sulfidibacter</taxon>
    </lineage>
</organism>
<dbReference type="Proteomes" id="UP000663929">
    <property type="component" value="Chromosome"/>
</dbReference>
<gene>
    <name evidence="2" type="ORF">J3U87_14355</name>
</gene>
<proteinExistence type="predicted"/>
<evidence type="ECO:0000313" key="3">
    <source>
        <dbReference type="Proteomes" id="UP000663929"/>
    </source>
</evidence>
<dbReference type="RefSeq" id="WP_237383734.1">
    <property type="nucleotide sequence ID" value="NZ_CP071793.1"/>
</dbReference>
<dbReference type="InterPro" id="IPR025164">
    <property type="entry name" value="Toastrack_DUF4097"/>
</dbReference>
<name>A0A8A4TXD3_SULCO</name>
<feature type="domain" description="DUF4097" evidence="1">
    <location>
        <begin position="125"/>
        <end position="275"/>
    </location>
</feature>
<accession>A0A8A4TXD3</accession>
<sequence length="278" mass="29936">MIFTHRTRTHAGIFGTTEPLRTVLFHAAVFFFLMSGASALARNGETRTFDISGEPSLTLENVAGDILVERGSVDQIVVNYVIQNEDIKVEFDQKGDRVTVRTKYPRWGTTEGGVDFRITFPANGKLRVKSVSGDIEVQGVGGYLRLQSVSGRVEVSDAFGDLQLNSVSGDVIMSGIVDSTVDAASVSGDVDYRNGDLSGDDYNFSSTSGNVRIRHNASASYHLSGSTVSGSITNRVSDSLRIKEHEFTSMQSIDGSVNGNGTSIDVSTVSGNIYLEKD</sequence>
<dbReference type="AlphaFoldDB" id="A0A8A4TXD3"/>
<evidence type="ECO:0000313" key="2">
    <source>
        <dbReference type="EMBL" id="QTD53632.1"/>
    </source>
</evidence>
<reference evidence="2" key="1">
    <citation type="submission" date="2021-03" db="EMBL/GenBank/DDBJ databases">
        <title>Acanthopleuribacteraceae sp. M133.</title>
        <authorList>
            <person name="Wang G."/>
        </authorList>
    </citation>
    <scope>NUCLEOTIDE SEQUENCE</scope>
    <source>
        <strain evidence="2">M133</strain>
    </source>
</reference>
<dbReference type="EMBL" id="CP071793">
    <property type="protein sequence ID" value="QTD53632.1"/>
    <property type="molecule type" value="Genomic_DNA"/>
</dbReference>
<dbReference type="KEGG" id="scor:J3U87_14355"/>
<dbReference type="Pfam" id="PF13349">
    <property type="entry name" value="DUF4097"/>
    <property type="match status" value="1"/>
</dbReference>
<keyword evidence="3" id="KW-1185">Reference proteome</keyword>
<evidence type="ECO:0000259" key="1">
    <source>
        <dbReference type="Pfam" id="PF13349"/>
    </source>
</evidence>
<protein>
    <submittedName>
        <fullName evidence="2">DUF4097 family beta strand repeat protein</fullName>
    </submittedName>
</protein>